<accession>A0A2S7SWZ1</accession>
<evidence type="ECO:0000313" key="2">
    <source>
        <dbReference type="Proteomes" id="UP000239872"/>
    </source>
</evidence>
<organism evidence="1 2">
    <name type="scientific">Flavipsychrobacter stenotrophus</name>
    <dbReference type="NCBI Taxonomy" id="2077091"/>
    <lineage>
        <taxon>Bacteria</taxon>
        <taxon>Pseudomonadati</taxon>
        <taxon>Bacteroidota</taxon>
        <taxon>Chitinophagia</taxon>
        <taxon>Chitinophagales</taxon>
        <taxon>Chitinophagaceae</taxon>
        <taxon>Flavipsychrobacter</taxon>
    </lineage>
</organism>
<protein>
    <recommendedName>
        <fullName evidence="3">SRPBCC family protein</fullName>
    </recommendedName>
</protein>
<dbReference type="CDD" id="cd07812">
    <property type="entry name" value="SRPBCC"/>
    <property type="match status" value="1"/>
</dbReference>
<dbReference type="RefSeq" id="WP_105039833.1">
    <property type="nucleotide sequence ID" value="NZ_PPSL01000003.1"/>
</dbReference>
<dbReference type="AlphaFoldDB" id="A0A2S7SWZ1"/>
<comment type="caution">
    <text evidence="1">The sequence shown here is derived from an EMBL/GenBank/DDBJ whole genome shotgun (WGS) entry which is preliminary data.</text>
</comment>
<dbReference type="OrthoDB" id="953486at2"/>
<dbReference type="SUPFAM" id="SSF55961">
    <property type="entry name" value="Bet v1-like"/>
    <property type="match status" value="1"/>
</dbReference>
<sequence>MLTHTIKNEIKAPLEKVYSYLADLRQYGMVHPYMVQVTEIDGRDKEARYYNVKERFLLYGFIPMRPTYDAKVLELAKLKHVQYVSDVMSGVHLTIDFTFAYNTNTGNTEVTEFISLEAPIVIGSVFMGILKRAHDLFYNQLKENCK</sequence>
<dbReference type="Gene3D" id="3.30.530.20">
    <property type="match status" value="1"/>
</dbReference>
<proteinExistence type="predicted"/>
<evidence type="ECO:0008006" key="3">
    <source>
        <dbReference type="Google" id="ProtNLM"/>
    </source>
</evidence>
<gene>
    <name evidence="1" type="ORF">CJD36_014145</name>
</gene>
<keyword evidence="2" id="KW-1185">Reference proteome</keyword>
<evidence type="ECO:0000313" key="1">
    <source>
        <dbReference type="EMBL" id="PQJ11105.1"/>
    </source>
</evidence>
<dbReference type="EMBL" id="PPSL01000003">
    <property type="protein sequence ID" value="PQJ11105.1"/>
    <property type="molecule type" value="Genomic_DNA"/>
</dbReference>
<dbReference type="InterPro" id="IPR023393">
    <property type="entry name" value="START-like_dom_sf"/>
</dbReference>
<reference evidence="1 2" key="1">
    <citation type="submission" date="2018-01" db="EMBL/GenBank/DDBJ databases">
        <title>A novel member of the phylum Bacteroidetes isolated from glacier ice.</title>
        <authorList>
            <person name="Liu Q."/>
            <person name="Xin Y.-H."/>
        </authorList>
    </citation>
    <scope>NUCLEOTIDE SEQUENCE [LARGE SCALE GENOMIC DNA]</scope>
    <source>
        <strain evidence="1 2">RB1R16</strain>
    </source>
</reference>
<name>A0A2S7SWZ1_9BACT</name>
<dbReference type="Proteomes" id="UP000239872">
    <property type="component" value="Unassembled WGS sequence"/>
</dbReference>